<gene>
    <name evidence="2" type="ORF">H5410_025364</name>
</gene>
<accession>A0A9J5YVP3</accession>
<proteinExistence type="predicted"/>
<keyword evidence="1" id="KW-1133">Transmembrane helix</keyword>
<evidence type="ECO:0000313" key="3">
    <source>
        <dbReference type="Proteomes" id="UP000824120"/>
    </source>
</evidence>
<keyword evidence="3" id="KW-1185">Reference proteome</keyword>
<keyword evidence="1" id="KW-0472">Membrane</keyword>
<keyword evidence="1" id="KW-0812">Transmembrane</keyword>
<reference evidence="2 3" key="1">
    <citation type="submission" date="2020-09" db="EMBL/GenBank/DDBJ databases">
        <title>De no assembly of potato wild relative species, Solanum commersonii.</title>
        <authorList>
            <person name="Cho K."/>
        </authorList>
    </citation>
    <scope>NUCLEOTIDE SEQUENCE [LARGE SCALE GENOMIC DNA]</scope>
    <source>
        <strain evidence="2">LZ3.2</strain>
        <tissue evidence="2">Leaf</tissue>
    </source>
</reference>
<evidence type="ECO:0000256" key="1">
    <source>
        <dbReference type="SAM" id="Phobius"/>
    </source>
</evidence>
<protein>
    <submittedName>
        <fullName evidence="2">Uncharacterized protein</fullName>
    </submittedName>
</protein>
<feature type="transmembrane region" description="Helical" evidence="1">
    <location>
        <begin position="33"/>
        <end position="57"/>
    </location>
</feature>
<dbReference type="Proteomes" id="UP000824120">
    <property type="component" value="Chromosome 5"/>
</dbReference>
<sequence>MGFGDQVLSFGRFETLGGFVFGNEIVWRFLKFYVVYVFVVGVFLVEFGDRVFLWLNWGIKFETLGEFFLGNEIVWRFLKFHVVCVFVLVFLLCVIGFGDQFEALGEFLFGNIELVREKMFVGSNRLIKSSILDYCGALLMS</sequence>
<feature type="transmembrane region" description="Helical" evidence="1">
    <location>
        <begin position="77"/>
        <end position="98"/>
    </location>
</feature>
<evidence type="ECO:0000313" key="2">
    <source>
        <dbReference type="EMBL" id="KAG5603872.1"/>
    </source>
</evidence>
<name>A0A9J5YVP3_SOLCO</name>
<dbReference type="AlphaFoldDB" id="A0A9J5YVP3"/>
<comment type="caution">
    <text evidence="2">The sequence shown here is derived from an EMBL/GenBank/DDBJ whole genome shotgun (WGS) entry which is preliminary data.</text>
</comment>
<organism evidence="2 3">
    <name type="scientific">Solanum commersonii</name>
    <name type="common">Commerson's wild potato</name>
    <name type="synonym">Commerson's nightshade</name>
    <dbReference type="NCBI Taxonomy" id="4109"/>
    <lineage>
        <taxon>Eukaryota</taxon>
        <taxon>Viridiplantae</taxon>
        <taxon>Streptophyta</taxon>
        <taxon>Embryophyta</taxon>
        <taxon>Tracheophyta</taxon>
        <taxon>Spermatophyta</taxon>
        <taxon>Magnoliopsida</taxon>
        <taxon>eudicotyledons</taxon>
        <taxon>Gunneridae</taxon>
        <taxon>Pentapetalae</taxon>
        <taxon>asterids</taxon>
        <taxon>lamiids</taxon>
        <taxon>Solanales</taxon>
        <taxon>Solanaceae</taxon>
        <taxon>Solanoideae</taxon>
        <taxon>Solaneae</taxon>
        <taxon>Solanum</taxon>
    </lineage>
</organism>
<dbReference type="EMBL" id="JACXVP010000005">
    <property type="protein sequence ID" value="KAG5603872.1"/>
    <property type="molecule type" value="Genomic_DNA"/>
</dbReference>